<feature type="transmembrane region" description="Helical" evidence="1">
    <location>
        <begin position="7"/>
        <end position="40"/>
    </location>
</feature>
<dbReference type="eggNOG" id="ENOG5031A84">
    <property type="taxonomic scope" value="Bacteria"/>
</dbReference>
<reference evidence="2 3" key="1">
    <citation type="journal article" date="2011" name="Stand. Genomic Sci.">
        <title>Complete genome sequence of Nitratifractor salsuginis type strain (E9I37-1).</title>
        <authorList>
            <person name="Anderson I."/>
            <person name="Sikorski J."/>
            <person name="Zeytun A."/>
            <person name="Nolan M."/>
            <person name="Lapidus A."/>
            <person name="Lucas S."/>
            <person name="Hammon N."/>
            <person name="Deshpande S."/>
            <person name="Cheng J.F."/>
            <person name="Tapia R."/>
            <person name="Han C."/>
            <person name="Goodwin L."/>
            <person name="Pitluck S."/>
            <person name="Liolios K."/>
            <person name="Pagani I."/>
            <person name="Ivanova N."/>
            <person name="Huntemann M."/>
            <person name="Mavromatis K."/>
            <person name="Ovchinikova G."/>
            <person name="Pati A."/>
            <person name="Chen A."/>
            <person name="Palaniappan K."/>
            <person name="Land M."/>
            <person name="Hauser L."/>
            <person name="Brambilla E.M."/>
            <person name="Ngatchou-Djao O.D."/>
            <person name="Rohde M."/>
            <person name="Tindall B.J."/>
            <person name="Goker M."/>
            <person name="Detter J.C."/>
            <person name="Woyke T."/>
            <person name="Bristow J."/>
            <person name="Eisen J.A."/>
            <person name="Markowitz V."/>
            <person name="Hugenholtz P."/>
            <person name="Klenk H.P."/>
            <person name="Kyrpides N.C."/>
        </authorList>
    </citation>
    <scope>NUCLEOTIDE SEQUENCE [LARGE SCALE GENOMIC DNA]</scope>
    <source>
        <strain evidence="3">DSM 16511 / JCM 12458 / E9I37-1</strain>
    </source>
</reference>
<name>E6X361_NITSE</name>
<dbReference type="EMBL" id="CP002452">
    <property type="protein sequence ID" value="ADV46205.1"/>
    <property type="molecule type" value="Genomic_DNA"/>
</dbReference>
<dbReference type="KEGG" id="nsa:Nitsa_0946"/>
<evidence type="ECO:0000313" key="2">
    <source>
        <dbReference type="EMBL" id="ADV46205.1"/>
    </source>
</evidence>
<dbReference type="RefSeq" id="WP_013553899.1">
    <property type="nucleotide sequence ID" value="NC_014935.1"/>
</dbReference>
<proteinExistence type="predicted"/>
<dbReference type="AlphaFoldDB" id="E6X361"/>
<dbReference type="STRING" id="749222.Nitsa_0946"/>
<keyword evidence="1" id="KW-0812">Transmembrane</keyword>
<reference evidence="3" key="2">
    <citation type="submission" date="2011-01" db="EMBL/GenBank/DDBJ databases">
        <title>The complete genome of Nitratifractor salsuginis DSM 16511.</title>
        <authorList>
            <consortium name="US DOE Joint Genome Institute (JGI-PGF)"/>
            <person name="Lucas S."/>
            <person name="Copeland A."/>
            <person name="Lapidus A."/>
            <person name="Bruce D."/>
            <person name="Goodwin L."/>
            <person name="Pitluck S."/>
            <person name="Kyrpides N."/>
            <person name="Mavromatis K."/>
            <person name="Ivanova N."/>
            <person name="Mikhailova N."/>
            <person name="Zeytun A."/>
            <person name="Detter J.C."/>
            <person name="Tapia R."/>
            <person name="Han C."/>
            <person name="Land M."/>
            <person name="Hauser L."/>
            <person name="Markowitz V."/>
            <person name="Cheng J.-F."/>
            <person name="Hugenholtz P."/>
            <person name="Woyke T."/>
            <person name="Wu D."/>
            <person name="Tindall B."/>
            <person name="Schuetze A."/>
            <person name="Brambilla E."/>
            <person name="Klenk H.-P."/>
            <person name="Eisen J.A."/>
        </authorList>
    </citation>
    <scope>NUCLEOTIDE SEQUENCE [LARGE SCALE GENOMIC DNA]</scope>
    <source>
        <strain evidence="3">DSM 16511 / JCM 12458 / E9I37-1</strain>
    </source>
</reference>
<sequence>MKRVWQVLVWLTILAFVLFYPMLISVYVTLPLFIGFAGYLLLRGLEGQGWRYIFLPLLYLFNLELNLSLPIFLSLVAVLIYYLAFYPSVLFLKRCSVCVAILSVLLIDLIYGGLIIVYDFIFATSSVTINTQLLYSLIMDVVAAVLL</sequence>
<dbReference type="OrthoDB" id="5373038at2"/>
<keyword evidence="1" id="KW-0472">Membrane</keyword>
<evidence type="ECO:0000256" key="1">
    <source>
        <dbReference type="SAM" id="Phobius"/>
    </source>
</evidence>
<keyword evidence="3" id="KW-1185">Reference proteome</keyword>
<protein>
    <submittedName>
        <fullName evidence="2">Uncharacterized protein</fullName>
    </submittedName>
</protein>
<dbReference type="Proteomes" id="UP000008633">
    <property type="component" value="Chromosome"/>
</dbReference>
<keyword evidence="1" id="KW-1133">Transmembrane helix</keyword>
<organism evidence="2 3">
    <name type="scientific">Nitratifractor salsuginis (strain DSM 16511 / JCM 12458 / E9I37-1)</name>
    <dbReference type="NCBI Taxonomy" id="749222"/>
    <lineage>
        <taxon>Bacteria</taxon>
        <taxon>Pseudomonadati</taxon>
        <taxon>Campylobacterota</taxon>
        <taxon>Epsilonproteobacteria</taxon>
        <taxon>Campylobacterales</taxon>
        <taxon>Sulfurovaceae</taxon>
        <taxon>Nitratifractor</taxon>
    </lineage>
</organism>
<gene>
    <name evidence="2" type="ordered locus">Nitsa_0946</name>
</gene>
<feature type="transmembrane region" description="Helical" evidence="1">
    <location>
        <begin position="97"/>
        <end position="121"/>
    </location>
</feature>
<accession>E6X361</accession>
<evidence type="ECO:0000313" key="3">
    <source>
        <dbReference type="Proteomes" id="UP000008633"/>
    </source>
</evidence>
<dbReference type="HOGENOM" id="CLU_1712337_0_0_7"/>
<feature type="transmembrane region" description="Helical" evidence="1">
    <location>
        <begin position="52"/>
        <end position="85"/>
    </location>
</feature>